<protein>
    <recommendedName>
        <fullName evidence="3">N-acetyltransferase domain-containing protein</fullName>
    </recommendedName>
</protein>
<dbReference type="PROSITE" id="PS51186">
    <property type="entry name" value="GNAT"/>
    <property type="match status" value="1"/>
</dbReference>
<dbReference type="Proteomes" id="UP001055286">
    <property type="component" value="Unassembled WGS sequence"/>
</dbReference>
<comment type="caution">
    <text evidence="4">The sequence shown here is derived from an EMBL/GenBank/DDBJ whole genome shotgun (WGS) entry which is preliminary data.</text>
</comment>
<evidence type="ECO:0000259" key="3">
    <source>
        <dbReference type="PROSITE" id="PS51186"/>
    </source>
</evidence>
<feature type="domain" description="N-acetyltransferase" evidence="3">
    <location>
        <begin position="6"/>
        <end position="172"/>
    </location>
</feature>
<keyword evidence="5" id="KW-1185">Reference proteome</keyword>
<gene>
    <name evidence="4" type="ORF">MPEAHAMD_3726</name>
</gene>
<dbReference type="Gene3D" id="3.40.630.30">
    <property type="match status" value="1"/>
</dbReference>
<keyword evidence="1" id="KW-0808">Transferase</keyword>
<proteinExistence type="predicted"/>
<dbReference type="InterPro" id="IPR050832">
    <property type="entry name" value="Bact_Acetyltransf"/>
</dbReference>
<evidence type="ECO:0000256" key="1">
    <source>
        <dbReference type="ARBA" id="ARBA00022679"/>
    </source>
</evidence>
<dbReference type="EMBL" id="BPQJ01000017">
    <property type="protein sequence ID" value="GJD63556.1"/>
    <property type="molecule type" value="Genomic_DNA"/>
</dbReference>
<dbReference type="GO" id="GO:0016747">
    <property type="term" value="F:acyltransferase activity, transferring groups other than amino-acyl groups"/>
    <property type="evidence" value="ECO:0007669"/>
    <property type="project" value="InterPro"/>
</dbReference>
<evidence type="ECO:0000313" key="4">
    <source>
        <dbReference type="EMBL" id="GJD63556.1"/>
    </source>
</evidence>
<organism evidence="4 5">
    <name type="scientific">Methylobacterium frigidaeris</name>
    <dbReference type="NCBI Taxonomy" id="2038277"/>
    <lineage>
        <taxon>Bacteria</taxon>
        <taxon>Pseudomonadati</taxon>
        <taxon>Pseudomonadota</taxon>
        <taxon>Alphaproteobacteria</taxon>
        <taxon>Hyphomicrobiales</taxon>
        <taxon>Methylobacteriaceae</taxon>
        <taxon>Methylobacterium</taxon>
    </lineage>
</organism>
<dbReference type="PANTHER" id="PTHR43877">
    <property type="entry name" value="AMINOALKYLPHOSPHONATE N-ACETYLTRANSFERASE-RELATED-RELATED"/>
    <property type="match status" value="1"/>
</dbReference>
<dbReference type="AlphaFoldDB" id="A0AA37HCS2"/>
<dbReference type="RefSeq" id="WP_099905554.1">
    <property type="nucleotide sequence ID" value="NZ_BPQJ01000017.1"/>
</dbReference>
<evidence type="ECO:0000256" key="2">
    <source>
        <dbReference type="ARBA" id="ARBA00023315"/>
    </source>
</evidence>
<dbReference type="CDD" id="cd04301">
    <property type="entry name" value="NAT_SF"/>
    <property type="match status" value="1"/>
</dbReference>
<reference evidence="4" key="1">
    <citation type="journal article" date="2016" name="Front. Microbiol.">
        <title>Genome Sequence of the Piezophilic, Mesophilic Sulfate-Reducing Bacterium Desulfovibrio indicus J2T.</title>
        <authorList>
            <person name="Cao J."/>
            <person name="Maignien L."/>
            <person name="Shao Z."/>
            <person name="Alain K."/>
            <person name="Jebbar M."/>
        </authorList>
    </citation>
    <scope>NUCLEOTIDE SEQUENCE</scope>
    <source>
        <strain evidence="4">JCM 32048</strain>
    </source>
</reference>
<sequence>MTSIDILSPAAAEAALPDLAALLHACVLDGASIGFVLPFDLSEAEAFWRDGLPALRSGARRLLVACHQGRILGSTQVGLAAPPNGRHRAEITKVLVHPEARRRGLGRALMLEAEAVAAAEGRSLLILDTRADDAGEALYRSLGYAVTGVVPDYACSPEGVPEPCTFMHKRLQAAAGQIEKAAAGQIEKAAARQIGT</sequence>
<accession>A0AA37HCS2</accession>
<dbReference type="Pfam" id="PF00583">
    <property type="entry name" value="Acetyltransf_1"/>
    <property type="match status" value="1"/>
</dbReference>
<reference evidence="4" key="2">
    <citation type="submission" date="2021-08" db="EMBL/GenBank/DDBJ databases">
        <authorList>
            <person name="Tani A."/>
            <person name="Ola A."/>
            <person name="Ogura Y."/>
            <person name="Katsura K."/>
            <person name="Hayashi T."/>
        </authorList>
    </citation>
    <scope>NUCLEOTIDE SEQUENCE</scope>
    <source>
        <strain evidence="4">JCM 32048</strain>
    </source>
</reference>
<dbReference type="SUPFAM" id="SSF55729">
    <property type="entry name" value="Acyl-CoA N-acyltransferases (Nat)"/>
    <property type="match status" value="1"/>
</dbReference>
<dbReference type="InterPro" id="IPR016181">
    <property type="entry name" value="Acyl_CoA_acyltransferase"/>
</dbReference>
<name>A0AA37HCS2_9HYPH</name>
<keyword evidence="2" id="KW-0012">Acyltransferase</keyword>
<dbReference type="InterPro" id="IPR000182">
    <property type="entry name" value="GNAT_dom"/>
</dbReference>
<evidence type="ECO:0000313" key="5">
    <source>
        <dbReference type="Proteomes" id="UP001055286"/>
    </source>
</evidence>